<comment type="caution">
    <text evidence="1">The sequence shown here is derived from an EMBL/GenBank/DDBJ whole genome shotgun (WGS) entry which is preliminary data.</text>
</comment>
<name>A0A6V8QJ72_TRIAP</name>
<protein>
    <submittedName>
        <fullName evidence="1">Uncharacterized protein</fullName>
    </submittedName>
</protein>
<proteinExistence type="predicted"/>
<dbReference type="OrthoDB" id="10521490at2759"/>
<organism evidence="1 2">
    <name type="scientific">Trichoderma asperellum</name>
    <name type="common">Filamentous fungus</name>
    <dbReference type="NCBI Taxonomy" id="101201"/>
    <lineage>
        <taxon>Eukaryota</taxon>
        <taxon>Fungi</taxon>
        <taxon>Dikarya</taxon>
        <taxon>Ascomycota</taxon>
        <taxon>Pezizomycotina</taxon>
        <taxon>Sordariomycetes</taxon>
        <taxon>Hypocreomycetidae</taxon>
        <taxon>Hypocreales</taxon>
        <taxon>Hypocreaceae</taxon>
        <taxon>Trichoderma</taxon>
    </lineage>
</organism>
<sequence length="264" mass="29626">MAKWWCAEVERKLADLLDLLDRASPGLAGGSRSRKELCSSLLTQAQAQMQMQMQTKASKGSCRLDRRKCPLQCSESSTESIESRAEQRSAVRLFLPRCARPSGSSPTWWMVHPNRGQLRRRRGQRLRCGVQLQRRAPWDLPTAGTDKDKVCCNSLHHSTRAAVALVVLPVDLTPFWLERLVTPLRLGREIPIGKRRDEASHDGDMLHAWCEHGYLLRASAPRQDPSLRLYLYRGQGSGCISSAVLVLYWNCSALEGRLLGASPP</sequence>
<reference evidence="1 2" key="1">
    <citation type="submission" date="2020-07" db="EMBL/GenBank/DDBJ databases">
        <title>Trichoderma asperellum IC-1 whole genome shotgun sequence.</title>
        <authorList>
            <person name="Kanamasa S."/>
            <person name="Takahashi H."/>
        </authorList>
    </citation>
    <scope>NUCLEOTIDE SEQUENCE [LARGE SCALE GENOMIC DNA]</scope>
    <source>
        <strain evidence="1 2">IC-1</strain>
    </source>
</reference>
<dbReference type="AlphaFoldDB" id="A0A6V8QJ72"/>
<dbReference type="Proteomes" id="UP000517252">
    <property type="component" value="Unassembled WGS sequence"/>
</dbReference>
<evidence type="ECO:0000313" key="1">
    <source>
        <dbReference type="EMBL" id="GFP52485.1"/>
    </source>
</evidence>
<accession>A0A6V8QJ72</accession>
<gene>
    <name evidence="1" type="ORF">TASIC1_0001063700</name>
</gene>
<evidence type="ECO:0000313" key="2">
    <source>
        <dbReference type="Proteomes" id="UP000517252"/>
    </source>
</evidence>
<dbReference type="EMBL" id="BLZH01000001">
    <property type="protein sequence ID" value="GFP52485.1"/>
    <property type="molecule type" value="Genomic_DNA"/>
</dbReference>